<accession>A0ABW1EDF2</accession>
<sequence>MASLTASALRREFVYNGTVIPDPNPSLSPEQVRDTLVAAYPEIATAALSGPEVKSDSARYTFSRAIGSKG</sequence>
<dbReference type="EMBL" id="JBHSPH010000002">
    <property type="protein sequence ID" value="MFC5862070.1"/>
    <property type="molecule type" value="Genomic_DNA"/>
</dbReference>
<keyword evidence="2" id="KW-1185">Reference proteome</keyword>
<name>A0ABW1EDF2_9BACT</name>
<dbReference type="Pfam" id="PF14454">
    <property type="entry name" value="Prok_Ub"/>
    <property type="match status" value="1"/>
</dbReference>
<dbReference type="Proteomes" id="UP001596091">
    <property type="component" value="Unassembled WGS sequence"/>
</dbReference>
<evidence type="ECO:0000313" key="1">
    <source>
        <dbReference type="EMBL" id="MFC5862070.1"/>
    </source>
</evidence>
<organism evidence="1 2">
    <name type="scientific">Acidicapsa dinghuensis</name>
    <dbReference type="NCBI Taxonomy" id="2218256"/>
    <lineage>
        <taxon>Bacteria</taxon>
        <taxon>Pseudomonadati</taxon>
        <taxon>Acidobacteriota</taxon>
        <taxon>Terriglobia</taxon>
        <taxon>Terriglobales</taxon>
        <taxon>Acidobacteriaceae</taxon>
        <taxon>Acidicapsa</taxon>
    </lineage>
</organism>
<protein>
    <submittedName>
        <fullName evidence="1">PRTRC system protein C</fullName>
    </submittedName>
</protein>
<dbReference type="RefSeq" id="WP_263338125.1">
    <property type="nucleotide sequence ID" value="NZ_JAGSYH010000004.1"/>
</dbReference>
<comment type="caution">
    <text evidence="1">The sequence shown here is derived from an EMBL/GenBank/DDBJ whole genome shotgun (WGS) entry which is preliminary data.</text>
</comment>
<gene>
    <name evidence="1" type="ORF">ACFPT7_07180</name>
</gene>
<reference evidence="2" key="1">
    <citation type="journal article" date="2019" name="Int. J. Syst. Evol. Microbiol.">
        <title>The Global Catalogue of Microorganisms (GCM) 10K type strain sequencing project: providing services to taxonomists for standard genome sequencing and annotation.</title>
        <authorList>
            <consortium name="The Broad Institute Genomics Platform"/>
            <consortium name="The Broad Institute Genome Sequencing Center for Infectious Disease"/>
            <person name="Wu L."/>
            <person name="Ma J."/>
        </authorList>
    </citation>
    <scope>NUCLEOTIDE SEQUENCE [LARGE SCALE GENOMIC DNA]</scope>
    <source>
        <strain evidence="2">JCM 4087</strain>
    </source>
</reference>
<evidence type="ECO:0000313" key="2">
    <source>
        <dbReference type="Proteomes" id="UP001596091"/>
    </source>
</evidence>
<proteinExistence type="predicted"/>
<dbReference type="InterPro" id="IPR022289">
    <property type="entry name" value="PRTRC_protein-C"/>
</dbReference>
<dbReference type="InterPro" id="IPR032866">
    <property type="entry name" value="Prok_Ub"/>
</dbReference>
<dbReference type="NCBIfam" id="TIGR03738">
    <property type="entry name" value="PRTRC_C"/>
    <property type="match status" value="1"/>
</dbReference>